<evidence type="ECO:0000256" key="2">
    <source>
        <dbReference type="ARBA" id="ARBA00018522"/>
    </source>
</evidence>
<reference evidence="6 7" key="2">
    <citation type="submission" date="2010-03" db="EMBL/GenBank/DDBJ databases">
        <authorList>
            <person name="Pajon A."/>
        </authorList>
    </citation>
    <scope>NUCLEOTIDE SEQUENCE [LARGE SCALE GENOMIC DNA]</scope>
    <source>
        <strain evidence="6 7">L2-14</strain>
    </source>
</reference>
<dbReference type="SUPFAM" id="SSF51161">
    <property type="entry name" value="Trimeric LpxA-like enzymes"/>
    <property type="match status" value="1"/>
</dbReference>
<dbReference type="HOGENOM" id="CLU_051638_10_2_9"/>
<dbReference type="PANTHER" id="PTHR42811">
    <property type="entry name" value="SERINE ACETYLTRANSFERASE"/>
    <property type="match status" value="1"/>
</dbReference>
<dbReference type="PATRIC" id="fig|657313.3.peg.415"/>
<evidence type="ECO:0000256" key="5">
    <source>
        <dbReference type="ARBA" id="ARBA00023315"/>
    </source>
</evidence>
<evidence type="ECO:0000313" key="7">
    <source>
        <dbReference type="Proteomes" id="UP000008956"/>
    </source>
</evidence>
<comment type="similarity">
    <text evidence="1">Belongs to the transferase hexapeptide repeat family.</text>
</comment>
<sequence>MCFIINGNAISIKANIGKGTIFHHHGVGCVVHDNAIIGDNCHIFQNVTLGSRWTNGVLDGGAPIVGNNVLIGAGAVILGDIKIGDNSNIGANAVVLEDVPEGCIAVGVPARIIRKKEEGEC</sequence>
<dbReference type="Gene3D" id="2.160.10.10">
    <property type="entry name" value="Hexapeptide repeat proteins"/>
    <property type="match status" value="1"/>
</dbReference>
<dbReference type="AlphaFoldDB" id="D4M2J0"/>
<dbReference type="InterPro" id="IPR005881">
    <property type="entry name" value="Ser_O-AcTrfase"/>
</dbReference>
<dbReference type="InterPro" id="IPR045304">
    <property type="entry name" value="LbH_SAT"/>
</dbReference>
<keyword evidence="3 6" id="KW-0808">Transferase</keyword>
<evidence type="ECO:0000313" key="6">
    <source>
        <dbReference type="EMBL" id="CBL25452.1"/>
    </source>
</evidence>
<organism evidence="6 7">
    <name type="scientific">[Ruminococcus] torques L2-14</name>
    <dbReference type="NCBI Taxonomy" id="657313"/>
    <lineage>
        <taxon>Bacteria</taxon>
        <taxon>Bacillati</taxon>
        <taxon>Bacillota</taxon>
        <taxon>Clostridia</taxon>
        <taxon>Lachnospirales</taxon>
        <taxon>Lachnospiraceae</taxon>
        <taxon>Mediterraneibacter</taxon>
    </lineage>
</organism>
<keyword evidence="5 6" id="KW-0012">Acyltransferase</keyword>
<dbReference type="InterPro" id="IPR018357">
    <property type="entry name" value="Hexapep_transf_CS"/>
</dbReference>
<name>D4M2J0_9FIRM</name>
<gene>
    <name evidence="6" type="ORF">RTO_07320</name>
</gene>
<dbReference type="GO" id="GO:0005737">
    <property type="term" value="C:cytoplasm"/>
    <property type="evidence" value="ECO:0007669"/>
    <property type="project" value="InterPro"/>
</dbReference>
<dbReference type="Proteomes" id="UP000008956">
    <property type="component" value="Chromosome"/>
</dbReference>
<dbReference type="InterPro" id="IPR011004">
    <property type="entry name" value="Trimer_LpxA-like_sf"/>
</dbReference>
<evidence type="ECO:0000256" key="4">
    <source>
        <dbReference type="ARBA" id="ARBA00022737"/>
    </source>
</evidence>
<dbReference type="Pfam" id="PF00132">
    <property type="entry name" value="Hexapep"/>
    <property type="match status" value="1"/>
</dbReference>
<dbReference type="CDD" id="cd03354">
    <property type="entry name" value="LbH_SAT"/>
    <property type="match status" value="1"/>
</dbReference>
<evidence type="ECO:0000256" key="3">
    <source>
        <dbReference type="ARBA" id="ARBA00022679"/>
    </source>
</evidence>
<dbReference type="PIRSF" id="PIRSF000441">
    <property type="entry name" value="CysE"/>
    <property type="match status" value="1"/>
</dbReference>
<evidence type="ECO:0000256" key="1">
    <source>
        <dbReference type="ARBA" id="ARBA00007274"/>
    </source>
</evidence>
<dbReference type="EMBL" id="FP929055">
    <property type="protein sequence ID" value="CBL25452.1"/>
    <property type="molecule type" value="Genomic_DNA"/>
</dbReference>
<proteinExistence type="inferred from homology"/>
<dbReference type="InterPro" id="IPR001451">
    <property type="entry name" value="Hexapep"/>
</dbReference>
<reference evidence="6 7" key="1">
    <citation type="submission" date="2010-03" db="EMBL/GenBank/DDBJ databases">
        <title>The genome sequence of Ruminococcus torques L2-14.</title>
        <authorList>
            <consortium name="metaHIT consortium -- http://www.metahit.eu/"/>
            <person name="Pajon A."/>
            <person name="Turner K."/>
            <person name="Parkhill J."/>
            <person name="Duncan S."/>
            <person name="Flint H."/>
        </authorList>
    </citation>
    <scope>NUCLEOTIDE SEQUENCE [LARGE SCALE GENOMIC DNA]</scope>
    <source>
        <strain evidence="6 7">L2-14</strain>
    </source>
</reference>
<dbReference type="GO" id="GO:0009001">
    <property type="term" value="F:serine O-acetyltransferase activity"/>
    <property type="evidence" value="ECO:0007669"/>
    <property type="project" value="InterPro"/>
</dbReference>
<dbReference type="GO" id="GO:0006535">
    <property type="term" value="P:cysteine biosynthetic process from serine"/>
    <property type="evidence" value="ECO:0007669"/>
    <property type="project" value="InterPro"/>
</dbReference>
<dbReference type="PROSITE" id="PS00101">
    <property type="entry name" value="HEXAPEP_TRANSFERASES"/>
    <property type="match status" value="1"/>
</dbReference>
<dbReference type="KEGG" id="rto:RTO_07320"/>
<keyword evidence="4" id="KW-0677">Repeat</keyword>
<accession>D4M2J0</accession>
<protein>
    <recommendedName>
        <fullName evidence="2">Serine acetyltransferase</fullName>
    </recommendedName>
</protein>